<gene>
    <name evidence="2" type="ORF">M9Y10_016691</name>
</gene>
<sequence length="139" mass="16106">MKKMPVPRDQRSDVKIPAGFLPDREKSGRACFRCSHIIEDFGDGPRRCTFKCRREDFKTSSPQHHQHQYKLSRNDDDGFPKDYDERRKRANFSEIQSMITQYVGKLAGQLDISIAKSSSLSMRDFVQNILKLGIRIGLK</sequence>
<keyword evidence="3" id="KW-1185">Reference proteome</keyword>
<organism evidence="2 3">
    <name type="scientific">Tritrichomonas musculus</name>
    <dbReference type="NCBI Taxonomy" id="1915356"/>
    <lineage>
        <taxon>Eukaryota</taxon>
        <taxon>Metamonada</taxon>
        <taxon>Parabasalia</taxon>
        <taxon>Tritrichomonadida</taxon>
        <taxon>Tritrichomonadidae</taxon>
        <taxon>Tritrichomonas</taxon>
    </lineage>
</organism>
<dbReference type="Proteomes" id="UP001470230">
    <property type="component" value="Unassembled WGS sequence"/>
</dbReference>
<evidence type="ECO:0000256" key="1">
    <source>
        <dbReference type="SAM" id="MobiDB-lite"/>
    </source>
</evidence>
<protein>
    <submittedName>
        <fullName evidence="2">Uncharacterized protein</fullName>
    </submittedName>
</protein>
<reference evidence="2 3" key="1">
    <citation type="submission" date="2024-04" db="EMBL/GenBank/DDBJ databases">
        <title>Tritrichomonas musculus Genome.</title>
        <authorList>
            <person name="Alves-Ferreira E."/>
            <person name="Grigg M."/>
            <person name="Lorenzi H."/>
            <person name="Galac M."/>
        </authorList>
    </citation>
    <scope>NUCLEOTIDE SEQUENCE [LARGE SCALE GENOMIC DNA]</scope>
    <source>
        <strain evidence="2 3">EAF2021</strain>
    </source>
</reference>
<dbReference type="EMBL" id="JAPFFF010000021">
    <property type="protein sequence ID" value="KAK8854137.1"/>
    <property type="molecule type" value="Genomic_DNA"/>
</dbReference>
<evidence type="ECO:0000313" key="3">
    <source>
        <dbReference type="Proteomes" id="UP001470230"/>
    </source>
</evidence>
<evidence type="ECO:0000313" key="2">
    <source>
        <dbReference type="EMBL" id="KAK8854137.1"/>
    </source>
</evidence>
<name>A0ABR2HWW8_9EUKA</name>
<comment type="caution">
    <text evidence="2">The sequence shown here is derived from an EMBL/GenBank/DDBJ whole genome shotgun (WGS) entry which is preliminary data.</text>
</comment>
<proteinExistence type="predicted"/>
<feature type="region of interest" description="Disordered" evidence="1">
    <location>
        <begin position="57"/>
        <end position="83"/>
    </location>
</feature>
<feature type="compositionally biased region" description="Basic and acidic residues" evidence="1">
    <location>
        <begin position="72"/>
        <end position="83"/>
    </location>
</feature>
<accession>A0ABR2HWW8</accession>